<dbReference type="RefSeq" id="WP_079645667.1">
    <property type="nucleotide sequence ID" value="NZ_FUZF01000025.1"/>
</dbReference>
<dbReference type="GO" id="GO:0016020">
    <property type="term" value="C:membrane"/>
    <property type="evidence" value="ECO:0007669"/>
    <property type="project" value="UniProtKB-SubCell"/>
</dbReference>
<keyword evidence="8" id="KW-1185">Reference proteome</keyword>
<evidence type="ECO:0000256" key="4">
    <source>
        <dbReference type="ARBA" id="ARBA00023136"/>
    </source>
</evidence>
<reference evidence="8" key="1">
    <citation type="submission" date="2017-02" db="EMBL/GenBank/DDBJ databases">
        <authorList>
            <person name="Varghese N."/>
            <person name="Submissions S."/>
        </authorList>
    </citation>
    <scope>NUCLEOTIDE SEQUENCE [LARGE SCALE GENOMIC DNA]</scope>
    <source>
        <strain evidence="8">DSM 24091</strain>
    </source>
</reference>
<organism evidence="7 8">
    <name type="scientific">Sphingobacterium nematocida</name>
    <dbReference type="NCBI Taxonomy" id="1513896"/>
    <lineage>
        <taxon>Bacteria</taxon>
        <taxon>Pseudomonadati</taxon>
        <taxon>Bacteroidota</taxon>
        <taxon>Sphingobacteriia</taxon>
        <taxon>Sphingobacteriales</taxon>
        <taxon>Sphingobacteriaceae</taxon>
        <taxon>Sphingobacterium</taxon>
    </lineage>
</organism>
<dbReference type="EMBL" id="FUZF01000025">
    <property type="protein sequence ID" value="SKC07536.1"/>
    <property type="molecule type" value="Genomic_DNA"/>
</dbReference>
<feature type="transmembrane region" description="Helical" evidence="5">
    <location>
        <begin position="58"/>
        <end position="77"/>
    </location>
</feature>
<dbReference type="OrthoDB" id="9814143at2"/>
<evidence type="ECO:0000259" key="6">
    <source>
        <dbReference type="Pfam" id="PF06271"/>
    </source>
</evidence>
<dbReference type="AlphaFoldDB" id="A0A1T5GGN1"/>
<keyword evidence="4 5" id="KW-0472">Membrane</keyword>
<dbReference type="Pfam" id="PF06271">
    <property type="entry name" value="RDD"/>
    <property type="match status" value="1"/>
</dbReference>
<feature type="transmembrane region" description="Helical" evidence="5">
    <location>
        <begin position="110"/>
        <end position="134"/>
    </location>
</feature>
<dbReference type="Proteomes" id="UP000190150">
    <property type="component" value="Unassembled WGS sequence"/>
</dbReference>
<evidence type="ECO:0000313" key="8">
    <source>
        <dbReference type="Proteomes" id="UP000190150"/>
    </source>
</evidence>
<evidence type="ECO:0000256" key="3">
    <source>
        <dbReference type="ARBA" id="ARBA00022989"/>
    </source>
</evidence>
<name>A0A1T5GGN1_9SPHI</name>
<keyword evidence="2 5" id="KW-0812">Transmembrane</keyword>
<feature type="transmembrane region" description="Helical" evidence="5">
    <location>
        <begin position="26"/>
        <end position="46"/>
    </location>
</feature>
<evidence type="ECO:0000256" key="1">
    <source>
        <dbReference type="ARBA" id="ARBA00004141"/>
    </source>
</evidence>
<gene>
    <name evidence="7" type="ORF">SAMN05660841_04027</name>
</gene>
<proteinExistence type="predicted"/>
<dbReference type="PANTHER" id="PTHR38480:SF1">
    <property type="entry name" value="SLR0254 PROTEIN"/>
    <property type="match status" value="1"/>
</dbReference>
<keyword evidence="3 5" id="KW-1133">Transmembrane helix</keyword>
<dbReference type="InterPro" id="IPR010432">
    <property type="entry name" value="RDD"/>
</dbReference>
<sequence length="242" mass="27493">MNKLLINTPQNVNFEYRLASVGSRCIAFGLDYGVMILYAILAFTLLAKSDVFNSGDAWLSWGVASLATLPIFLYPLVLETLMEGQTIGKRIMKIKVVKIDGTRATFYQYFIRWVCNAIDIFISMGGLGLTSIILSSKSQRIGDMAADTTVISIKEDINLKETLFEEITATHQIVYPEVIKLTDVDLNDIKDLYQMGFRRKNYRIIQVLAAKLEILLGVKAQVHPEDFITQVIQDHYYMFKEQ</sequence>
<dbReference type="PANTHER" id="PTHR38480">
    <property type="entry name" value="SLR0254 PROTEIN"/>
    <property type="match status" value="1"/>
</dbReference>
<comment type="subcellular location">
    <subcellularLocation>
        <location evidence="1">Membrane</location>
        <topology evidence="1">Multi-pass membrane protein</topology>
    </subcellularLocation>
</comment>
<accession>A0A1T5GGN1</accession>
<protein>
    <submittedName>
        <fullName evidence="7">Uncharacterized membrane protein YckC, RDD family</fullName>
    </submittedName>
</protein>
<evidence type="ECO:0000256" key="5">
    <source>
        <dbReference type="SAM" id="Phobius"/>
    </source>
</evidence>
<feature type="domain" description="RDD" evidence="6">
    <location>
        <begin position="18"/>
        <end position="146"/>
    </location>
</feature>
<dbReference type="STRING" id="1513896.SAMN05660841_04027"/>
<evidence type="ECO:0000256" key="2">
    <source>
        <dbReference type="ARBA" id="ARBA00022692"/>
    </source>
</evidence>
<evidence type="ECO:0000313" key="7">
    <source>
        <dbReference type="EMBL" id="SKC07536.1"/>
    </source>
</evidence>